<dbReference type="GO" id="GO:0032259">
    <property type="term" value="P:methylation"/>
    <property type="evidence" value="ECO:0007669"/>
    <property type="project" value="UniProtKB-KW"/>
</dbReference>
<keyword evidence="2" id="KW-1133">Transmembrane helix</keyword>
<keyword evidence="2" id="KW-0472">Membrane</keyword>
<organism evidence="3 4">
    <name type="scientific">Ideonella margarita</name>
    <dbReference type="NCBI Taxonomy" id="2984191"/>
    <lineage>
        <taxon>Bacteria</taxon>
        <taxon>Pseudomonadati</taxon>
        <taxon>Pseudomonadota</taxon>
        <taxon>Betaproteobacteria</taxon>
        <taxon>Burkholderiales</taxon>
        <taxon>Sphaerotilaceae</taxon>
        <taxon>Ideonella</taxon>
    </lineage>
</organism>
<protein>
    <submittedName>
        <fullName evidence="3">Uroporphyrinogen-III C-methyltransferase</fullName>
        <ecNumber evidence="3">2.1.1.107</ecNumber>
    </submittedName>
</protein>
<proteinExistence type="predicted"/>
<sequence>MVSASDNTPSDLPASQPLVPPAAPVFDAGAAAPVPPSPPPPPAPPASPPSAPFPAVHAVVTPGARGQVWVLGAVALTALSVVSLALVWTTQQRVKSLEQELVRRQQSSQDQSTEARLMARQAQEASAEVVAKQALLEARVAESALQRTQVEELIQSLSRSRDENVLSDVEAGLRVAQQQAAITGSPEPTVAALKQVEERLARYNQPRLERVRRAVARDLDRARSVAAADLPGLSIRLDEAVRLVDELPLLTTPERRPLPAPKPVAATAAKPASSADAATQGMVASWLGAASAFWDRVSADVWQEARSLVRVTNIDQPEAMLVSPDQGFFLRENLKLRLLNARLALLSRQFDQAQTDLQQAHVALDRYFDRSSRRVVMAQDLVQQVAAQSRQVQLPRPDETLAALAAANAGR</sequence>
<dbReference type="RefSeq" id="WP_341397362.1">
    <property type="nucleotide sequence ID" value="NZ_JBBUTI010000001.1"/>
</dbReference>
<dbReference type="InterPro" id="IPR007470">
    <property type="entry name" value="HemX"/>
</dbReference>
<comment type="caution">
    <text evidence="3">The sequence shown here is derived from an EMBL/GenBank/DDBJ whole genome shotgun (WGS) entry which is preliminary data.</text>
</comment>
<evidence type="ECO:0000256" key="1">
    <source>
        <dbReference type="SAM" id="MobiDB-lite"/>
    </source>
</evidence>
<evidence type="ECO:0000313" key="3">
    <source>
        <dbReference type="EMBL" id="MEK8045218.1"/>
    </source>
</evidence>
<feature type="compositionally biased region" description="Polar residues" evidence="1">
    <location>
        <begin position="1"/>
        <end position="10"/>
    </location>
</feature>
<dbReference type="PANTHER" id="PTHR38043">
    <property type="entry name" value="PROTEIN HEMX"/>
    <property type="match status" value="1"/>
</dbReference>
<dbReference type="GO" id="GO:0004851">
    <property type="term" value="F:uroporphyrin-III C-methyltransferase activity"/>
    <property type="evidence" value="ECO:0007669"/>
    <property type="project" value="UniProtKB-EC"/>
</dbReference>
<name>A0ABU9C095_9BURK</name>
<dbReference type="EC" id="2.1.1.107" evidence="3"/>
<keyword evidence="3" id="KW-0489">Methyltransferase</keyword>
<dbReference type="PANTHER" id="PTHR38043:SF1">
    <property type="entry name" value="PROTEIN HEMX"/>
    <property type="match status" value="1"/>
</dbReference>
<dbReference type="Pfam" id="PF04375">
    <property type="entry name" value="HemX"/>
    <property type="match status" value="1"/>
</dbReference>
<accession>A0ABU9C095</accession>
<evidence type="ECO:0000313" key="4">
    <source>
        <dbReference type="Proteomes" id="UP001379945"/>
    </source>
</evidence>
<feature type="transmembrane region" description="Helical" evidence="2">
    <location>
        <begin position="68"/>
        <end position="88"/>
    </location>
</feature>
<gene>
    <name evidence="3" type="ORF">AACH00_02515</name>
</gene>
<keyword evidence="4" id="KW-1185">Reference proteome</keyword>
<keyword evidence="3" id="KW-0808">Transferase</keyword>
<dbReference type="Proteomes" id="UP001379945">
    <property type="component" value="Unassembled WGS sequence"/>
</dbReference>
<keyword evidence="2" id="KW-0812">Transmembrane</keyword>
<evidence type="ECO:0000256" key="2">
    <source>
        <dbReference type="SAM" id="Phobius"/>
    </source>
</evidence>
<feature type="region of interest" description="Disordered" evidence="1">
    <location>
        <begin position="1"/>
        <end position="49"/>
    </location>
</feature>
<reference evidence="3 4" key="1">
    <citation type="submission" date="2024-04" db="EMBL/GenBank/DDBJ databases">
        <title>Novel species of the genus Ideonella isolated from streams.</title>
        <authorList>
            <person name="Lu H."/>
        </authorList>
    </citation>
    <scope>NUCLEOTIDE SEQUENCE [LARGE SCALE GENOMIC DNA]</scope>
    <source>
        <strain evidence="3 4">LYT19W</strain>
    </source>
</reference>
<dbReference type="EMBL" id="JBBUTI010000001">
    <property type="protein sequence ID" value="MEK8045218.1"/>
    <property type="molecule type" value="Genomic_DNA"/>
</dbReference>
<feature type="compositionally biased region" description="Pro residues" evidence="1">
    <location>
        <begin position="33"/>
        <end position="49"/>
    </location>
</feature>